<protein>
    <submittedName>
        <fullName evidence="2">Uncharacterized protein</fullName>
    </submittedName>
</protein>
<feature type="region of interest" description="Disordered" evidence="1">
    <location>
        <begin position="98"/>
        <end position="136"/>
    </location>
</feature>
<evidence type="ECO:0000313" key="3">
    <source>
        <dbReference type="Proteomes" id="UP000722791"/>
    </source>
</evidence>
<dbReference type="AlphaFoldDB" id="A0A8J4D4Z8"/>
<evidence type="ECO:0000313" key="2">
    <source>
        <dbReference type="EMBL" id="GIL95521.1"/>
    </source>
</evidence>
<name>A0A8J4D4Z8_9CHLO</name>
<feature type="compositionally biased region" description="Basic and acidic residues" evidence="1">
    <location>
        <begin position="127"/>
        <end position="136"/>
    </location>
</feature>
<proteinExistence type="predicted"/>
<gene>
    <name evidence="2" type="ORF">Vretimale_1518</name>
</gene>
<dbReference type="Proteomes" id="UP000722791">
    <property type="component" value="Unassembled WGS sequence"/>
</dbReference>
<comment type="caution">
    <text evidence="2">The sequence shown here is derived from an EMBL/GenBank/DDBJ whole genome shotgun (WGS) entry which is preliminary data.</text>
</comment>
<dbReference type="EMBL" id="BNCQ01000002">
    <property type="protein sequence ID" value="GIL95521.1"/>
    <property type="molecule type" value="Genomic_DNA"/>
</dbReference>
<accession>A0A8J4D4Z8</accession>
<reference evidence="2" key="1">
    <citation type="journal article" date="2021" name="Proc. Natl. Acad. Sci. U.S.A.">
        <title>Three genomes in the algal genus Volvox reveal the fate of a haploid sex-determining region after a transition to homothallism.</title>
        <authorList>
            <person name="Yamamoto K."/>
            <person name="Hamaji T."/>
            <person name="Kawai-Toyooka H."/>
            <person name="Matsuzaki R."/>
            <person name="Takahashi F."/>
            <person name="Nishimura Y."/>
            <person name="Kawachi M."/>
            <person name="Noguchi H."/>
            <person name="Minakuchi Y."/>
            <person name="Umen J.G."/>
            <person name="Toyoda A."/>
            <person name="Nozaki H."/>
        </authorList>
    </citation>
    <scope>NUCLEOTIDE SEQUENCE</scope>
    <source>
        <strain evidence="2">NIES-3785</strain>
    </source>
</reference>
<sequence length="136" mass="14438">TKIRLSRRLLHRVFSSCLRNHYIALWSRFINPFTCARSGRAPAAAGLAASYPPPASSTAVVPPERPAPQPTYLAAPTAADATGNGSLAFEKSGAIKKEGYGHGGRQGCSQNGRQLLGDQGEGFVQEEDARVSQDIS</sequence>
<organism evidence="2 3">
    <name type="scientific">Volvox reticuliferus</name>
    <dbReference type="NCBI Taxonomy" id="1737510"/>
    <lineage>
        <taxon>Eukaryota</taxon>
        <taxon>Viridiplantae</taxon>
        <taxon>Chlorophyta</taxon>
        <taxon>core chlorophytes</taxon>
        <taxon>Chlorophyceae</taxon>
        <taxon>CS clade</taxon>
        <taxon>Chlamydomonadales</taxon>
        <taxon>Volvocaceae</taxon>
        <taxon>Volvox</taxon>
    </lineage>
</organism>
<evidence type="ECO:0000256" key="1">
    <source>
        <dbReference type="SAM" id="MobiDB-lite"/>
    </source>
</evidence>
<feature type="non-terminal residue" evidence="2">
    <location>
        <position position="1"/>
    </location>
</feature>